<dbReference type="EMBL" id="BLXT01000977">
    <property type="protein sequence ID" value="GFN82384.1"/>
    <property type="molecule type" value="Genomic_DNA"/>
</dbReference>
<dbReference type="Proteomes" id="UP000735302">
    <property type="component" value="Unassembled WGS sequence"/>
</dbReference>
<protein>
    <recommendedName>
        <fullName evidence="5">Kazal-like domain-containing protein</fullName>
    </recommendedName>
</protein>
<comment type="caution">
    <text evidence="6">The sequence shown here is derived from an EMBL/GenBank/DDBJ whole genome shotgun (WGS) entry which is preliminary data.</text>
</comment>
<gene>
    <name evidence="6" type="ORF">PoB_000889000</name>
</gene>
<dbReference type="PANTHER" id="PTHR10913">
    <property type="entry name" value="FOLLISTATIN-RELATED"/>
    <property type="match status" value="1"/>
</dbReference>
<feature type="domain" description="Kazal-like" evidence="5">
    <location>
        <begin position="139"/>
        <end position="189"/>
    </location>
</feature>
<evidence type="ECO:0000259" key="5">
    <source>
        <dbReference type="PROSITE" id="PS51465"/>
    </source>
</evidence>
<dbReference type="InterPro" id="IPR002350">
    <property type="entry name" value="Kazal_dom"/>
</dbReference>
<dbReference type="InterPro" id="IPR050653">
    <property type="entry name" value="Prot_Inhib_GrowthFact_Antg"/>
</dbReference>
<dbReference type="GO" id="GO:0030154">
    <property type="term" value="P:cell differentiation"/>
    <property type="evidence" value="ECO:0007669"/>
    <property type="project" value="TreeGrafter"/>
</dbReference>
<accession>A0AAV3YH28</accession>
<dbReference type="PANTHER" id="PTHR10913:SF45">
    <property type="entry name" value="FOLLISTATIN, ISOFORM A-RELATED"/>
    <property type="match status" value="1"/>
</dbReference>
<dbReference type="SMART" id="SM00280">
    <property type="entry name" value="KAZAL"/>
    <property type="match status" value="2"/>
</dbReference>
<dbReference type="GO" id="GO:0005576">
    <property type="term" value="C:extracellular region"/>
    <property type="evidence" value="ECO:0007669"/>
    <property type="project" value="TreeGrafter"/>
</dbReference>
<reference evidence="6 7" key="1">
    <citation type="journal article" date="2021" name="Elife">
        <title>Chloroplast acquisition without the gene transfer in kleptoplastic sea slugs, Plakobranchus ocellatus.</title>
        <authorList>
            <person name="Maeda T."/>
            <person name="Takahashi S."/>
            <person name="Yoshida T."/>
            <person name="Shimamura S."/>
            <person name="Takaki Y."/>
            <person name="Nagai Y."/>
            <person name="Toyoda A."/>
            <person name="Suzuki Y."/>
            <person name="Arimoto A."/>
            <person name="Ishii H."/>
            <person name="Satoh N."/>
            <person name="Nishiyama T."/>
            <person name="Hasebe M."/>
            <person name="Maruyama T."/>
            <person name="Minagawa J."/>
            <person name="Obokata J."/>
            <person name="Shigenobu S."/>
        </authorList>
    </citation>
    <scope>NUCLEOTIDE SEQUENCE [LARGE SCALE GENOMIC DNA]</scope>
</reference>
<keyword evidence="1" id="KW-0646">Protease inhibitor</keyword>
<keyword evidence="2" id="KW-0722">Serine protease inhibitor</keyword>
<dbReference type="CDD" id="cd00104">
    <property type="entry name" value="KAZAL_FS"/>
    <property type="match status" value="2"/>
</dbReference>
<evidence type="ECO:0000256" key="2">
    <source>
        <dbReference type="ARBA" id="ARBA00022900"/>
    </source>
</evidence>
<feature type="compositionally biased region" description="Acidic residues" evidence="4">
    <location>
        <begin position="26"/>
        <end position="35"/>
    </location>
</feature>
<dbReference type="Pfam" id="PF07648">
    <property type="entry name" value="Kazal_2"/>
    <property type="match status" value="1"/>
</dbReference>
<keyword evidence="3" id="KW-1015">Disulfide bond</keyword>
<organism evidence="6 7">
    <name type="scientific">Plakobranchus ocellatus</name>
    <dbReference type="NCBI Taxonomy" id="259542"/>
    <lineage>
        <taxon>Eukaryota</taxon>
        <taxon>Metazoa</taxon>
        <taxon>Spiralia</taxon>
        <taxon>Lophotrochozoa</taxon>
        <taxon>Mollusca</taxon>
        <taxon>Gastropoda</taxon>
        <taxon>Heterobranchia</taxon>
        <taxon>Euthyneura</taxon>
        <taxon>Panpulmonata</taxon>
        <taxon>Sacoglossa</taxon>
        <taxon>Placobranchoidea</taxon>
        <taxon>Plakobranchidae</taxon>
        <taxon>Plakobranchus</taxon>
    </lineage>
</organism>
<keyword evidence="7" id="KW-1185">Reference proteome</keyword>
<name>A0AAV3YH28_9GAST</name>
<feature type="region of interest" description="Disordered" evidence="4">
    <location>
        <begin position="1"/>
        <end position="47"/>
    </location>
</feature>
<dbReference type="Gene3D" id="3.30.60.30">
    <property type="match status" value="2"/>
</dbReference>
<evidence type="ECO:0000256" key="4">
    <source>
        <dbReference type="SAM" id="MobiDB-lite"/>
    </source>
</evidence>
<sequence length="189" mass="20368">MERIENNGNDDEGVATAAAAAAGTADVDDDDDDDDDHHHHHHNDDDDGKSVTFVCAQTGIQNSRTKQLMMQGLIVLLAAALVCFASCSGQSCDPGADRICPAIHAPVCATFKKTFANECDMESQLCRLAQDGFVFTEESRSGDCCSPMCTFEYSPLCTSGGRTYPNLCTLLYARCSARDYIKVVHPGQC</sequence>
<feature type="compositionally biased region" description="Low complexity" evidence="4">
    <location>
        <begin position="14"/>
        <end position="25"/>
    </location>
</feature>
<dbReference type="SUPFAM" id="SSF100895">
    <property type="entry name" value="Kazal-type serine protease inhibitors"/>
    <property type="match status" value="2"/>
</dbReference>
<dbReference type="InterPro" id="IPR036058">
    <property type="entry name" value="Kazal_dom_sf"/>
</dbReference>
<evidence type="ECO:0000313" key="6">
    <source>
        <dbReference type="EMBL" id="GFN82384.1"/>
    </source>
</evidence>
<evidence type="ECO:0000313" key="7">
    <source>
        <dbReference type="Proteomes" id="UP000735302"/>
    </source>
</evidence>
<dbReference type="AlphaFoldDB" id="A0AAV3YH28"/>
<dbReference type="PROSITE" id="PS51465">
    <property type="entry name" value="KAZAL_2"/>
    <property type="match status" value="1"/>
</dbReference>
<evidence type="ECO:0000256" key="1">
    <source>
        <dbReference type="ARBA" id="ARBA00022690"/>
    </source>
</evidence>
<proteinExistence type="predicted"/>
<dbReference type="GO" id="GO:0004867">
    <property type="term" value="F:serine-type endopeptidase inhibitor activity"/>
    <property type="evidence" value="ECO:0007669"/>
    <property type="project" value="UniProtKB-KW"/>
</dbReference>
<evidence type="ECO:0000256" key="3">
    <source>
        <dbReference type="ARBA" id="ARBA00023157"/>
    </source>
</evidence>
<dbReference type="Pfam" id="PF00050">
    <property type="entry name" value="Kazal_1"/>
    <property type="match status" value="1"/>
</dbReference>